<dbReference type="SUPFAM" id="SSF56349">
    <property type="entry name" value="DNA breaking-rejoining enzymes"/>
    <property type="match status" value="1"/>
</dbReference>
<dbReference type="Gene3D" id="1.10.443.10">
    <property type="entry name" value="Intergrase catalytic core"/>
    <property type="match status" value="1"/>
</dbReference>
<dbReference type="InterPro" id="IPR010998">
    <property type="entry name" value="Integrase_recombinase_N"/>
</dbReference>
<dbReference type="InterPro" id="IPR011010">
    <property type="entry name" value="DNA_brk_join_enz"/>
</dbReference>
<dbReference type="GO" id="GO:0015074">
    <property type="term" value="P:DNA integration"/>
    <property type="evidence" value="ECO:0007669"/>
    <property type="project" value="InterPro"/>
</dbReference>
<keyword evidence="3" id="KW-0233">DNA recombination</keyword>
<reference evidence="6 8" key="3">
    <citation type="submission" date="2019-09" db="EMBL/GenBank/DDBJ databases">
        <title>High taxonomic diversity of Micromonospora strains isolated from Medicago sativa nodules in different geographical locations.</title>
        <authorList>
            <person name="Martinez-Hidalgo P."/>
            <person name="Flores-Felix J.D."/>
            <person name="Velazquez E."/>
            <person name="Brau L."/>
            <person name="Trujillo M.E."/>
            <person name="Martinez-Molina E."/>
        </authorList>
    </citation>
    <scope>NUCLEOTIDE SEQUENCE [LARGE SCALE GENOMIC DNA]</scope>
    <source>
        <strain evidence="6 8">ALFB5</strain>
    </source>
</reference>
<gene>
    <name evidence="5" type="ORF">DVH21_29350</name>
    <name evidence="6" type="ORF">F6X54_22585</name>
</gene>
<dbReference type="CDD" id="cd00397">
    <property type="entry name" value="DNA_BRE_C"/>
    <property type="match status" value="1"/>
</dbReference>
<evidence type="ECO:0000256" key="1">
    <source>
        <dbReference type="ARBA" id="ARBA00008857"/>
    </source>
</evidence>
<evidence type="ECO:0000259" key="4">
    <source>
        <dbReference type="PROSITE" id="PS51898"/>
    </source>
</evidence>
<dbReference type="PANTHER" id="PTHR30349:SF41">
    <property type="entry name" value="INTEGRASE_RECOMBINASE PROTEIN MJ0367-RELATED"/>
    <property type="match status" value="1"/>
</dbReference>
<dbReference type="AlphaFoldDB" id="A0A6N3K7F9"/>
<evidence type="ECO:0000256" key="3">
    <source>
        <dbReference type="ARBA" id="ARBA00023172"/>
    </source>
</evidence>
<dbReference type="Proteomes" id="UP000471364">
    <property type="component" value="Unassembled WGS sequence"/>
</dbReference>
<evidence type="ECO:0000313" key="7">
    <source>
        <dbReference type="Proteomes" id="UP000253958"/>
    </source>
</evidence>
<dbReference type="Proteomes" id="UP000253958">
    <property type="component" value="Chromosome"/>
</dbReference>
<evidence type="ECO:0000313" key="8">
    <source>
        <dbReference type="Proteomes" id="UP000471364"/>
    </source>
</evidence>
<feature type="domain" description="Tyr recombinase" evidence="4">
    <location>
        <begin position="149"/>
        <end position="332"/>
    </location>
</feature>
<dbReference type="PROSITE" id="PS51898">
    <property type="entry name" value="TYR_RECOMBINASE"/>
    <property type="match status" value="1"/>
</dbReference>
<dbReference type="InterPro" id="IPR002104">
    <property type="entry name" value="Integrase_catalytic"/>
</dbReference>
<reference evidence="5 7" key="2">
    <citation type="submission" date="2018-08" db="EMBL/GenBank/DDBJ databases">
        <title>Streptomyces kandeliansis sp. nov., an endophytic bacterium isolated from mangrove plant.</title>
        <authorList>
            <person name="Wang R."/>
        </authorList>
    </citation>
    <scope>NUCLEOTIDE SEQUENCE [LARGE SCALE GENOMIC DNA]</scope>
    <source>
        <strain evidence="5">110B</strain>
        <strain evidence="7">H14(2018)</strain>
    </source>
</reference>
<accession>A0A6N3K7F9</accession>
<dbReference type="RefSeq" id="WP_013476028.1">
    <property type="nucleotide sequence ID" value="NZ_CBDRJA010000010.1"/>
</dbReference>
<keyword evidence="2" id="KW-0238">DNA-binding</keyword>
<proteinExistence type="inferred from homology"/>
<dbReference type="Pfam" id="PF00589">
    <property type="entry name" value="Phage_integrase"/>
    <property type="match status" value="1"/>
</dbReference>
<keyword evidence="8" id="KW-1185">Reference proteome</keyword>
<dbReference type="InterPro" id="IPR050090">
    <property type="entry name" value="Tyrosine_recombinase_XerCD"/>
</dbReference>
<sequence length="367" mass="40779">MTGPLPNGLTNQEVAALRSILARIPNERSPGPSAIGEATGVPTFRDYIQRVSVAVAPGSRRLYESYWKRIDQCWGERQLNDPTPSEISALVEQIRASAVVRSNSRGGRSAAEHTVSALRCLYAFAVADGLIAEAEDPARRVAKPRRLPSNRHALTERQLAQIVEHAVSTGNDPHLDSLILRLHIETACRRGGALGLDRADLDLDNCCIRLTEKGGTVRWQPVSPSMLRMLVRHYEERRNNGGDTHLLSYRSGAPLTSRRYDHLWQRLGRRLPWVQAQQVSTHWLRHTTLTWVERNFGYAIARAYAGHSGRSDAGVTSTYVKADIYDVARALSSLSGEPHPLVAEEQAIPWPERMLAVPEGEDEVMAP</sequence>
<protein>
    <submittedName>
        <fullName evidence="5">Site-specific integrase</fullName>
    </submittedName>
    <submittedName>
        <fullName evidence="6">Tyrosine-type recombinase/integrase</fullName>
    </submittedName>
</protein>
<evidence type="ECO:0000313" key="6">
    <source>
        <dbReference type="EMBL" id="KAB1108451.1"/>
    </source>
</evidence>
<dbReference type="EMBL" id="CP031263">
    <property type="protein sequence ID" value="AXH93687.1"/>
    <property type="molecule type" value="Genomic_DNA"/>
</dbReference>
<reference evidence="5 7" key="1">
    <citation type="submission" date="2018-07" db="EMBL/GenBank/DDBJ databases">
        <authorList>
            <person name="Ye Y."/>
        </authorList>
    </citation>
    <scope>NUCLEOTIDE SEQUENCE [LARGE SCALE GENOMIC DNA]</scope>
    <source>
        <strain evidence="5">110B</strain>
        <strain evidence="7">H14(2018)</strain>
    </source>
</reference>
<name>A0A6N3K7F9_9ACTN</name>
<dbReference type="GO" id="GO:0006310">
    <property type="term" value="P:DNA recombination"/>
    <property type="evidence" value="ECO:0007669"/>
    <property type="project" value="UniProtKB-KW"/>
</dbReference>
<comment type="similarity">
    <text evidence="1">Belongs to the 'phage' integrase family.</text>
</comment>
<dbReference type="InterPro" id="IPR013762">
    <property type="entry name" value="Integrase-like_cat_sf"/>
</dbReference>
<evidence type="ECO:0000313" key="5">
    <source>
        <dbReference type="EMBL" id="AXH93687.1"/>
    </source>
</evidence>
<dbReference type="EMBL" id="WAAR01000115">
    <property type="protein sequence ID" value="KAB1108451.1"/>
    <property type="molecule type" value="Genomic_DNA"/>
</dbReference>
<dbReference type="Gene3D" id="1.10.150.130">
    <property type="match status" value="1"/>
</dbReference>
<dbReference type="PANTHER" id="PTHR30349">
    <property type="entry name" value="PHAGE INTEGRASE-RELATED"/>
    <property type="match status" value="1"/>
</dbReference>
<dbReference type="GO" id="GO:0003677">
    <property type="term" value="F:DNA binding"/>
    <property type="evidence" value="ECO:0007669"/>
    <property type="project" value="UniProtKB-KW"/>
</dbReference>
<organism evidence="5 7">
    <name type="scientific">Micromonospora aurantiaca</name>
    <name type="common">nom. illeg.</name>
    <dbReference type="NCBI Taxonomy" id="47850"/>
    <lineage>
        <taxon>Bacteria</taxon>
        <taxon>Bacillati</taxon>
        <taxon>Actinomycetota</taxon>
        <taxon>Actinomycetes</taxon>
        <taxon>Micromonosporales</taxon>
        <taxon>Micromonosporaceae</taxon>
        <taxon>Micromonospora</taxon>
    </lineage>
</organism>
<evidence type="ECO:0000256" key="2">
    <source>
        <dbReference type="ARBA" id="ARBA00023125"/>
    </source>
</evidence>